<dbReference type="PANTHER" id="PTHR11528">
    <property type="entry name" value="HEAT SHOCK PROTEIN 90 FAMILY MEMBER"/>
    <property type="match status" value="1"/>
</dbReference>
<dbReference type="EMBL" id="CP000859">
    <property type="protein sequence ID" value="ABW68018.1"/>
    <property type="molecule type" value="Genomic_DNA"/>
</dbReference>
<keyword evidence="3 8" id="KW-0963">Cytoplasm</keyword>
<dbReference type="PIRSF" id="PIRSF002583">
    <property type="entry name" value="Hsp90"/>
    <property type="match status" value="1"/>
</dbReference>
<keyword evidence="4 8" id="KW-0547">Nucleotide-binding</keyword>
<evidence type="ECO:0000256" key="5">
    <source>
        <dbReference type="ARBA" id="ARBA00022840"/>
    </source>
</evidence>
<sequence>MTNKETHSFKTEVQQLLNLIINSLYSNREIFLRELISNASDAIDKLRFAAQTDPDILGDDTEFKIKITADKENRTIEVADNGIGMTREEVIENIGTIAQSGTASFLAALEQSKKEGQLSPELIGQFGVGFYSAFIVADRVTLVTRAAGADTAVCWESAGDGAYTIEDTEKADRGTRVILHLRENKSEEEDELEDFTEEYTIRHIVRKHSDFVAYPIVMDVERDEPVPEDEAILDKDGKPVEGQTRKVVKEETLNSMKAIWLRDKNEVTEEEHNEFYRHLSHDWNPPLAHLHLKMEGVIEYTALLYVPAKAPFELFRAERKHGISLYCKRVFIMDDCKELFPEYLRFIKGVVDAPDLNLNVSREILQQDAVVRNIRKNLTKRVLKLFAEMGAEKYDTFYAELGPVLKEGVYTDIENREKLADLLRYRTTKSGEKRISLKDYVAGMKADQQEMYYITGDDLASLMNHPHLERLKEKGYEVLLMADPVDEWVVQSLTEYEGKKLKSAEKGDLDLDKVDEAQKGEYEKLLSHMKTVLEAKVKDVKPSTRLKESPACLSGDTYDMSAYMEKILKASGQQMPETKRVLELNLEHPAMAKIKALFEADKESEQLTDYINLMYDIALIGEGGRIDNPSRFSRIVGDLMAS</sequence>
<dbReference type="InterPro" id="IPR020575">
    <property type="entry name" value="Hsp90_N"/>
</dbReference>
<dbReference type="GO" id="GO:0140662">
    <property type="term" value="F:ATP-dependent protein folding chaperone"/>
    <property type="evidence" value="ECO:0007669"/>
    <property type="project" value="InterPro"/>
</dbReference>
<feature type="binding site" evidence="9">
    <location>
        <position position="34"/>
    </location>
    <ligand>
        <name>ATP</name>
        <dbReference type="ChEBI" id="CHEBI:30616"/>
    </ligand>
</feature>
<proteinExistence type="inferred from homology"/>
<organism evidence="11 12">
    <name type="scientific">Desulfosudis oleivorans (strain DSM 6200 / JCM 39069 / Hxd3)</name>
    <name type="common">Desulfococcus oleovorans</name>
    <dbReference type="NCBI Taxonomy" id="96561"/>
    <lineage>
        <taxon>Bacteria</taxon>
        <taxon>Pseudomonadati</taxon>
        <taxon>Thermodesulfobacteriota</taxon>
        <taxon>Desulfobacteria</taxon>
        <taxon>Desulfobacterales</taxon>
        <taxon>Desulfosudaceae</taxon>
        <taxon>Desulfosudis</taxon>
    </lineage>
</organism>
<dbReference type="SUPFAM" id="SSF110942">
    <property type="entry name" value="HSP90 C-terminal domain"/>
    <property type="match status" value="1"/>
</dbReference>
<dbReference type="InterPro" id="IPR003594">
    <property type="entry name" value="HATPase_dom"/>
</dbReference>
<dbReference type="InterPro" id="IPR019805">
    <property type="entry name" value="Heat_shock_protein_90_CS"/>
</dbReference>
<feature type="binding site" evidence="9">
    <location>
        <position position="85"/>
    </location>
    <ligand>
        <name>ATP</name>
        <dbReference type="ChEBI" id="CHEBI:30616"/>
    </ligand>
</feature>
<feature type="binding site" evidence="9">
    <location>
        <position position="362"/>
    </location>
    <ligand>
        <name>ATP</name>
        <dbReference type="ChEBI" id="CHEBI:30616"/>
    </ligand>
</feature>
<evidence type="ECO:0000256" key="3">
    <source>
        <dbReference type="ARBA" id="ARBA00022490"/>
    </source>
</evidence>
<evidence type="ECO:0000256" key="6">
    <source>
        <dbReference type="ARBA" id="ARBA00023016"/>
    </source>
</evidence>
<evidence type="ECO:0000256" key="7">
    <source>
        <dbReference type="ARBA" id="ARBA00023186"/>
    </source>
</evidence>
<feature type="binding site" evidence="9">
    <location>
        <position position="175"/>
    </location>
    <ligand>
        <name>ATP</name>
        <dbReference type="ChEBI" id="CHEBI:30616"/>
    </ligand>
</feature>
<dbReference type="InterPro" id="IPR037196">
    <property type="entry name" value="HSP90_C"/>
</dbReference>
<feature type="binding site" evidence="9">
    <location>
        <position position="38"/>
    </location>
    <ligand>
        <name>ATP</name>
        <dbReference type="ChEBI" id="CHEBI:30616"/>
    </ligand>
</feature>
<evidence type="ECO:0000313" key="11">
    <source>
        <dbReference type="EMBL" id="ABW68018.1"/>
    </source>
</evidence>
<dbReference type="eggNOG" id="COG0326">
    <property type="taxonomic scope" value="Bacteria"/>
</dbReference>
<dbReference type="AlphaFoldDB" id="A8ZUI6"/>
<comment type="subunit">
    <text evidence="8">Homodimer.</text>
</comment>
<feature type="binding site" evidence="9">
    <location>
        <begin position="125"/>
        <end position="130"/>
    </location>
    <ligand>
        <name>ATP</name>
        <dbReference type="ChEBI" id="CHEBI:30616"/>
    </ligand>
</feature>
<dbReference type="KEGG" id="dol:Dole_2214"/>
<feature type="binding site" evidence="9">
    <location>
        <begin position="100"/>
        <end position="101"/>
    </location>
    <ligand>
        <name>ATP</name>
        <dbReference type="ChEBI" id="CHEBI:30616"/>
    </ligand>
</feature>
<feature type="region of interest" description="A; substrate-binding" evidence="8">
    <location>
        <begin position="1"/>
        <end position="362"/>
    </location>
</feature>
<dbReference type="GO" id="GO:0005737">
    <property type="term" value="C:cytoplasm"/>
    <property type="evidence" value="ECO:0007669"/>
    <property type="project" value="UniProtKB-SubCell"/>
</dbReference>
<keyword evidence="12" id="KW-1185">Reference proteome</keyword>
<dbReference type="OrthoDB" id="9802640at2"/>
<dbReference type="Gene3D" id="1.20.120.790">
    <property type="entry name" value="Heat shock protein 90, C-terminal domain"/>
    <property type="match status" value="1"/>
</dbReference>
<dbReference type="InterPro" id="IPR036890">
    <property type="entry name" value="HATPase_C_sf"/>
</dbReference>
<dbReference type="FunFam" id="3.30.565.10:FF:000009">
    <property type="entry name" value="Molecular chaperone HtpG"/>
    <property type="match status" value="1"/>
</dbReference>
<feature type="region of interest" description="C" evidence="8">
    <location>
        <begin position="567"/>
        <end position="642"/>
    </location>
</feature>
<comment type="similarity">
    <text evidence="2 8">Belongs to the heat shock protein 90 family.</text>
</comment>
<dbReference type="InterPro" id="IPR020568">
    <property type="entry name" value="Ribosomal_Su5_D2-typ_SF"/>
</dbReference>
<feature type="binding site" evidence="9">
    <location>
        <position position="93"/>
    </location>
    <ligand>
        <name>ATP</name>
        <dbReference type="ChEBI" id="CHEBI:30616"/>
    </ligand>
</feature>
<keyword evidence="5 8" id="KW-0067">ATP-binding</keyword>
<gene>
    <name evidence="8" type="primary">htpG</name>
    <name evidence="11" type="ordered locus">Dole_2214</name>
</gene>
<dbReference type="Pfam" id="PF00183">
    <property type="entry name" value="HSP90"/>
    <property type="match status" value="1"/>
</dbReference>
<dbReference type="HOGENOM" id="CLU_006684_3_0_7"/>
<dbReference type="SUPFAM" id="SSF54211">
    <property type="entry name" value="Ribosomal protein S5 domain 2-like"/>
    <property type="match status" value="1"/>
</dbReference>
<dbReference type="Gene3D" id="3.30.565.10">
    <property type="entry name" value="Histidine kinase-like ATPase, C-terminal domain"/>
    <property type="match status" value="1"/>
</dbReference>
<dbReference type="Pfam" id="PF13589">
    <property type="entry name" value="HATPase_c_3"/>
    <property type="match status" value="1"/>
</dbReference>
<keyword evidence="6 8" id="KW-0346">Stress response</keyword>
<protein>
    <recommendedName>
        <fullName evidence="8">Chaperone protein HtpG</fullName>
    </recommendedName>
    <alternativeName>
        <fullName evidence="8">Heat shock protein HtpG</fullName>
    </alternativeName>
    <alternativeName>
        <fullName evidence="8">High temperature protein G</fullName>
    </alternativeName>
</protein>
<evidence type="ECO:0000256" key="9">
    <source>
        <dbReference type="PIRSR" id="PIRSR002583-1"/>
    </source>
</evidence>
<evidence type="ECO:0000256" key="4">
    <source>
        <dbReference type="ARBA" id="ARBA00022741"/>
    </source>
</evidence>
<feature type="domain" description="Histidine kinase/HSP90-like ATPase" evidence="10">
    <location>
        <begin position="27"/>
        <end position="185"/>
    </location>
</feature>
<name>A8ZUI6_DESOH</name>
<dbReference type="Proteomes" id="UP000008561">
    <property type="component" value="Chromosome"/>
</dbReference>
<dbReference type="PROSITE" id="PS00298">
    <property type="entry name" value="HSP90"/>
    <property type="match status" value="1"/>
</dbReference>
<comment type="subcellular location">
    <subcellularLocation>
        <location evidence="1 8">Cytoplasm</location>
    </subcellularLocation>
</comment>
<dbReference type="STRING" id="96561.Dole_2214"/>
<evidence type="ECO:0000256" key="1">
    <source>
        <dbReference type="ARBA" id="ARBA00004496"/>
    </source>
</evidence>
<dbReference type="CDD" id="cd16927">
    <property type="entry name" value="HATPase_Hsp90-like"/>
    <property type="match status" value="1"/>
</dbReference>
<dbReference type="NCBIfam" id="NF003555">
    <property type="entry name" value="PRK05218.1"/>
    <property type="match status" value="1"/>
</dbReference>
<evidence type="ECO:0000259" key="10">
    <source>
        <dbReference type="SMART" id="SM00387"/>
    </source>
</evidence>
<feature type="binding site" evidence="9">
    <location>
        <position position="80"/>
    </location>
    <ligand>
        <name>ATP</name>
        <dbReference type="ChEBI" id="CHEBI:30616"/>
    </ligand>
</feature>
<reference evidence="11 12" key="1">
    <citation type="submission" date="2007-10" db="EMBL/GenBank/DDBJ databases">
        <title>Complete sequence of Desulfococcus oleovorans Hxd3.</title>
        <authorList>
            <consortium name="US DOE Joint Genome Institute"/>
            <person name="Copeland A."/>
            <person name="Lucas S."/>
            <person name="Lapidus A."/>
            <person name="Barry K."/>
            <person name="Glavina del Rio T."/>
            <person name="Dalin E."/>
            <person name="Tice H."/>
            <person name="Pitluck S."/>
            <person name="Kiss H."/>
            <person name="Brettin T."/>
            <person name="Bruce D."/>
            <person name="Detter J.C."/>
            <person name="Han C."/>
            <person name="Schmutz J."/>
            <person name="Larimer F."/>
            <person name="Land M."/>
            <person name="Hauser L."/>
            <person name="Kyrpides N."/>
            <person name="Kim E."/>
            <person name="Wawrik B."/>
            <person name="Richardson P."/>
        </authorList>
    </citation>
    <scope>NUCLEOTIDE SEQUENCE [LARGE SCALE GENOMIC DNA]</scope>
    <source>
        <strain evidence="12">DSM 6200 / JCM 39069 / Hxd3</strain>
    </source>
</reference>
<comment type="function">
    <text evidence="8">Molecular chaperone. Has ATPase activity.</text>
</comment>
<comment type="caution">
    <text evidence="8">Lacks conserved residue(s) required for the propagation of feature annotation.</text>
</comment>
<dbReference type="FunFam" id="3.40.50.11260:FF:000001">
    <property type="entry name" value="Heat shock protein 90 alpha"/>
    <property type="match status" value="1"/>
</dbReference>
<accession>A8ZUI6</accession>
<dbReference type="InterPro" id="IPR001404">
    <property type="entry name" value="Hsp90_fam"/>
</dbReference>
<dbReference type="GO" id="GO:0005524">
    <property type="term" value="F:ATP binding"/>
    <property type="evidence" value="ECO:0007669"/>
    <property type="project" value="UniProtKB-UniRule"/>
</dbReference>
<evidence type="ECO:0000256" key="8">
    <source>
        <dbReference type="HAMAP-Rule" id="MF_00505"/>
    </source>
</evidence>
<dbReference type="Gene3D" id="3.30.230.80">
    <property type="match status" value="1"/>
</dbReference>
<dbReference type="GO" id="GO:0051082">
    <property type="term" value="F:unfolded protein binding"/>
    <property type="evidence" value="ECO:0007669"/>
    <property type="project" value="UniProtKB-UniRule"/>
</dbReference>
<keyword evidence="7 8" id="KW-0143">Chaperone</keyword>
<dbReference type="PRINTS" id="PR00775">
    <property type="entry name" value="HEATSHOCK90"/>
</dbReference>
<dbReference type="SUPFAM" id="SSF55874">
    <property type="entry name" value="ATPase domain of HSP90 chaperone/DNA topoisomerase II/histidine kinase"/>
    <property type="match status" value="1"/>
</dbReference>
<dbReference type="GO" id="GO:0016887">
    <property type="term" value="F:ATP hydrolysis activity"/>
    <property type="evidence" value="ECO:0007669"/>
    <property type="project" value="InterPro"/>
</dbReference>
<dbReference type="SMART" id="SM00387">
    <property type="entry name" value="HATPase_c"/>
    <property type="match status" value="1"/>
</dbReference>
<dbReference type="RefSeq" id="WP_012175630.1">
    <property type="nucleotide sequence ID" value="NC_009943.1"/>
</dbReference>
<dbReference type="Gene3D" id="3.40.50.11260">
    <property type="match status" value="1"/>
</dbReference>
<dbReference type="HAMAP" id="MF_00505">
    <property type="entry name" value="HSP90"/>
    <property type="match status" value="1"/>
</dbReference>
<evidence type="ECO:0000256" key="2">
    <source>
        <dbReference type="ARBA" id="ARBA00008239"/>
    </source>
</evidence>
<evidence type="ECO:0000313" key="12">
    <source>
        <dbReference type="Proteomes" id="UP000008561"/>
    </source>
</evidence>